<dbReference type="Proteomes" id="UP000761264">
    <property type="component" value="Unassembled WGS sequence"/>
</dbReference>
<gene>
    <name evidence="3" type="ORF">HBA54_19055</name>
</gene>
<evidence type="ECO:0000259" key="2">
    <source>
        <dbReference type="Pfam" id="PF00857"/>
    </source>
</evidence>
<dbReference type="SUPFAM" id="SSF52499">
    <property type="entry name" value="Isochorismatase-like hydrolases"/>
    <property type="match status" value="1"/>
</dbReference>
<name>A0A967F0E3_9PROT</name>
<dbReference type="PANTHER" id="PTHR43540:SF1">
    <property type="entry name" value="ISOCHORISMATASE HYDROLASE"/>
    <property type="match status" value="1"/>
</dbReference>
<dbReference type="GO" id="GO:0016787">
    <property type="term" value="F:hydrolase activity"/>
    <property type="evidence" value="ECO:0007669"/>
    <property type="project" value="UniProtKB-KW"/>
</dbReference>
<dbReference type="AlphaFoldDB" id="A0A967F0E3"/>
<dbReference type="InterPro" id="IPR036380">
    <property type="entry name" value="Isochorismatase-like_sf"/>
</dbReference>
<keyword evidence="1 3" id="KW-0378">Hydrolase</keyword>
<sequence length="184" mass="19809">MSNTALVLVDIQNDYFEDGRWPVDKMQAVSANAARLLALARDKGQTLVHVRHEIPSDEAPFFRPGTPGAEIHAAVAPKEGEPVILKHRPNSFQNTSLRQDLEAKGVTEVVICGATSQMCIDATARAAADFGFAVTVVEDACGAKEQAFNDKTVPAPQVHAAFMAPLAMTYARVVSTDAYLSEIE</sequence>
<protein>
    <submittedName>
        <fullName evidence="3">Cysteine hydrolase</fullName>
    </submittedName>
</protein>
<evidence type="ECO:0000313" key="3">
    <source>
        <dbReference type="EMBL" id="NIA70701.1"/>
    </source>
</evidence>
<keyword evidence="4" id="KW-1185">Reference proteome</keyword>
<evidence type="ECO:0000256" key="1">
    <source>
        <dbReference type="ARBA" id="ARBA00022801"/>
    </source>
</evidence>
<organism evidence="3 4">
    <name type="scientific">Pelagibius litoralis</name>
    <dbReference type="NCBI Taxonomy" id="374515"/>
    <lineage>
        <taxon>Bacteria</taxon>
        <taxon>Pseudomonadati</taxon>
        <taxon>Pseudomonadota</taxon>
        <taxon>Alphaproteobacteria</taxon>
        <taxon>Rhodospirillales</taxon>
        <taxon>Rhodovibrionaceae</taxon>
        <taxon>Pelagibius</taxon>
    </lineage>
</organism>
<reference evidence="3" key="1">
    <citation type="submission" date="2020-03" db="EMBL/GenBank/DDBJ databases">
        <title>Genome of Pelagibius litoralis DSM 21314T.</title>
        <authorList>
            <person name="Wang G."/>
        </authorList>
    </citation>
    <scope>NUCLEOTIDE SEQUENCE</scope>
    <source>
        <strain evidence="3">DSM 21314</strain>
    </source>
</reference>
<dbReference type="InterPro" id="IPR000868">
    <property type="entry name" value="Isochorismatase-like_dom"/>
</dbReference>
<dbReference type="PANTHER" id="PTHR43540">
    <property type="entry name" value="PEROXYUREIDOACRYLATE/UREIDOACRYLATE AMIDOHYDROLASE-RELATED"/>
    <property type="match status" value="1"/>
</dbReference>
<dbReference type="Pfam" id="PF00857">
    <property type="entry name" value="Isochorismatase"/>
    <property type="match status" value="1"/>
</dbReference>
<dbReference type="RefSeq" id="WP_167227576.1">
    <property type="nucleotide sequence ID" value="NZ_JAAQPH010000015.1"/>
</dbReference>
<evidence type="ECO:0000313" key="4">
    <source>
        <dbReference type="Proteomes" id="UP000761264"/>
    </source>
</evidence>
<dbReference type="EMBL" id="JAAQPH010000015">
    <property type="protein sequence ID" value="NIA70701.1"/>
    <property type="molecule type" value="Genomic_DNA"/>
</dbReference>
<proteinExistence type="predicted"/>
<dbReference type="CDD" id="cd01014">
    <property type="entry name" value="nicotinamidase_related"/>
    <property type="match status" value="1"/>
</dbReference>
<comment type="caution">
    <text evidence="3">The sequence shown here is derived from an EMBL/GenBank/DDBJ whole genome shotgun (WGS) entry which is preliminary data.</text>
</comment>
<dbReference type="Gene3D" id="3.40.50.850">
    <property type="entry name" value="Isochorismatase-like"/>
    <property type="match status" value="1"/>
</dbReference>
<accession>A0A967F0E3</accession>
<feature type="domain" description="Isochorismatase-like" evidence="2">
    <location>
        <begin position="4"/>
        <end position="148"/>
    </location>
</feature>
<dbReference type="InterPro" id="IPR050272">
    <property type="entry name" value="Isochorismatase-like_hydrls"/>
</dbReference>